<feature type="region of interest" description="Disordered" evidence="7">
    <location>
        <begin position="304"/>
        <end position="327"/>
    </location>
</feature>
<evidence type="ECO:0000259" key="8">
    <source>
        <dbReference type="PROSITE" id="PS50071"/>
    </source>
</evidence>
<protein>
    <submittedName>
        <fullName evidence="10">Pre-B-cell leukemia transcription factor 2</fullName>
    </submittedName>
</protein>
<dbReference type="STRING" id="6185.A0A095CDM0"/>
<dbReference type="EMBL" id="KL251585">
    <property type="protein sequence ID" value="KGB40778.1"/>
    <property type="molecule type" value="Genomic_DNA"/>
</dbReference>
<sequence length="327" mass="36015">MSWHQPGLDVSAAPLHQLTPHGLLSNEYLSGFDQSSGGMDSENALLTEQRAQLTGRELQQLLSVAHQSLDEAQESLRNSAVSAVEDEANSPDPQLLRLDKMLVAEGVTGPGGSLNNDLSDGPGDLGGGPGDCNQIEHADYRAKLSQIRQIYHAELEKYKNACDEFTGHVINLLREQSRSRPISPAEIELMVGIIRRKFRAIETQLKQSTCEAVMILRSRFLDARRKRRNFSKEATEVLNEYFYSHLANPYPSEEAKEELAKKCGITVSQHSVGYGHPGYEYDDSMSLQRPVPQMSCPPDHDTWMGGGGAGVLGPGSLDEPDCKRSKL</sequence>
<dbReference type="GO" id="GO:0003677">
    <property type="term" value="F:DNA binding"/>
    <property type="evidence" value="ECO:0007669"/>
    <property type="project" value="UniProtKB-UniRule"/>
</dbReference>
<dbReference type="InterPro" id="IPR009057">
    <property type="entry name" value="Homeodomain-like_sf"/>
</dbReference>
<accession>A0A095CDM0</accession>
<name>A0A095CDM0_SCHHA</name>
<keyword evidence="4 6" id="KW-0371">Homeobox</keyword>
<evidence type="ECO:0000256" key="6">
    <source>
        <dbReference type="PROSITE-ProRule" id="PRU00108"/>
    </source>
</evidence>
<comment type="similarity">
    <text evidence="2">Belongs to the TALE/PBX homeobox family.</text>
</comment>
<dbReference type="InterPro" id="IPR050224">
    <property type="entry name" value="TALE_homeobox"/>
</dbReference>
<feature type="domain" description="PBC" evidence="9">
    <location>
        <begin position="77"/>
        <end position="222"/>
    </location>
</feature>
<dbReference type="Pfam" id="PF03792">
    <property type="entry name" value="PBC"/>
    <property type="match status" value="1"/>
</dbReference>
<dbReference type="InterPro" id="IPR008422">
    <property type="entry name" value="KN_HD"/>
</dbReference>
<reference evidence="10" key="1">
    <citation type="journal article" date="2012" name="Nat. Genet.">
        <title>Whole-genome sequence of Schistosoma haematobium.</title>
        <authorList>
            <person name="Young N.D."/>
            <person name="Jex A.R."/>
            <person name="Li B."/>
            <person name="Liu S."/>
            <person name="Yang L."/>
            <person name="Xiong Z."/>
            <person name="Li Y."/>
            <person name="Cantacessi C."/>
            <person name="Hall R.S."/>
            <person name="Xu X."/>
            <person name="Chen F."/>
            <person name="Wu X."/>
            <person name="Zerlotini A."/>
            <person name="Oliveira G."/>
            <person name="Hofmann A."/>
            <person name="Zhang G."/>
            <person name="Fang X."/>
            <person name="Kang Y."/>
            <person name="Campbell B.E."/>
            <person name="Loukas A."/>
            <person name="Ranganathan S."/>
            <person name="Rollinson D."/>
            <person name="Rinaldi G."/>
            <person name="Brindley P.J."/>
            <person name="Yang H."/>
            <person name="Wang J."/>
            <person name="Wang J."/>
            <person name="Gasser R.B."/>
        </authorList>
    </citation>
    <scope>NUCLEOTIDE SEQUENCE [LARGE SCALE GENOMIC DNA]</scope>
</reference>
<dbReference type="SUPFAM" id="SSF46689">
    <property type="entry name" value="Homeodomain-like"/>
    <property type="match status" value="1"/>
</dbReference>
<evidence type="ECO:0000259" key="9">
    <source>
        <dbReference type="PROSITE" id="PS51978"/>
    </source>
</evidence>
<dbReference type="Gene3D" id="1.10.10.60">
    <property type="entry name" value="Homeodomain-like"/>
    <property type="match status" value="1"/>
</dbReference>
<dbReference type="PROSITE" id="PS50071">
    <property type="entry name" value="HOMEOBOX_2"/>
    <property type="match status" value="1"/>
</dbReference>
<dbReference type="Pfam" id="PF05920">
    <property type="entry name" value="Homeobox_KN"/>
    <property type="match status" value="1"/>
</dbReference>
<dbReference type="InterPro" id="IPR001356">
    <property type="entry name" value="HD"/>
</dbReference>
<comment type="subcellular location">
    <subcellularLocation>
        <location evidence="1 6">Nucleus</location>
    </subcellularLocation>
</comment>
<organism evidence="10">
    <name type="scientific">Schistosoma haematobium</name>
    <name type="common">Blood fluke</name>
    <dbReference type="NCBI Taxonomy" id="6185"/>
    <lineage>
        <taxon>Eukaryota</taxon>
        <taxon>Metazoa</taxon>
        <taxon>Spiralia</taxon>
        <taxon>Lophotrochozoa</taxon>
        <taxon>Platyhelminthes</taxon>
        <taxon>Trematoda</taxon>
        <taxon>Digenea</taxon>
        <taxon>Strigeidida</taxon>
        <taxon>Schistosomatoidea</taxon>
        <taxon>Schistosomatidae</taxon>
        <taxon>Schistosoma</taxon>
    </lineage>
</organism>
<evidence type="ECO:0000256" key="2">
    <source>
        <dbReference type="ARBA" id="ARBA00007601"/>
    </source>
</evidence>
<evidence type="ECO:0000256" key="1">
    <source>
        <dbReference type="ARBA" id="ARBA00004123"/>
    </source>
</evidence>
<dbReference type="GO" id="GO:0003700">
    <property type="term" value="F:DNA-binding transcription factor activity"/>
    <property type="evidence" value="ECO:0007669"/>
    <property type="project" value="InterPro"/>
</dbReference>
<evidence type="ECO:0000256" key="3">
    <source>
        <dbReference type="ARBA" id="ARBA00023125"/>
    </source>
</evidence>
<dbReference type="GO" id="GO:0005634">
    <property type="term" value="C:nucleus"/>
    <property type="evidence" value="ECO:0007669"/>
    <property type="project" value="UniProtKB-SubCell"/>
</dbReference>
<feature type="compositionally biased region" description="Gly residues" evidence="7">
    <location>
        <begin position="304"/>
        <end position="313"/>
    </location>
</feature>
<keyword evidence="5 6" id="KW-0539">Nucleus</keyword>
<evidence type="ECO:0000256" key="5">
    <source>
        <dbReference type="ARBA" id="ARBA00023242"/>
    </source>
</evidence>
<feature type="DNA-binding region" description="Homeobox" evidence="6">
    <location>
        <begin position="223"/>
        <end position="270"/>
    </location>
</feature>
<dbReference type="AlphaFoldDB" id="A0A095CDM0"/>
<dbReference type="CDD" id="cd00086">
    <property type="entry name" value="homeodomain"/>
    <property type="match status" value="1"/>
</dbReference>
<feature type="domain" description="Homeobox" evidence="8">
    <location>
        <begin position="221"/>
        <end position="269"/>
    </location>
</feature>
<evidence type="ECO:0000256" key="7">
    <source>
        <dbReference type="SAM" id="MobiDB-lite"/>
    </source>
</evidence>
<dbReference type="PANTHER" id="PTHR11850">
    <property type="entry name" value="HOMEOBOX PROTEIN TRANSCRIPTION FACTORS"/>
    <property type="match status" value="1"/>
</dbReference>
<dbReference type="InterPro" id="IPR005542">
    <property type="entry name" value="PBX_PBC_dom"/>
</dbReference>
<dbReference type="SMART" id="SM00389">
    <property type="entry name" value="HOX"/>
    <property type="match status" value="1"/>
</dbReference>
<feature type="region of interest" description="Disordered" evidence="7">
    <location>
        <begin position="109"/>
        <end position="131"/>
    </location>
</feature>
<evidence type="ECO:0000256" key="4">
    <source>
        <dbReference type="ARBA" id="ARBA00023155"/>
    </source>
</evidence>
<proteinExistence type="inferred from homology"/>
<dbReference type="PROSITE" id="PS51978">
    <property type="entry name" value="PBC"/>
    <property type="match status" value="1"/>
</dbReference>
<gene>
    <name evidence="10" type="ORF">MS3_09264</name>
</gene>
<keyword evidence="3 6" id="KW-0238">DNA-binding</keyword>
<evidence type="ECO:0000313" key="10">
    <source>
        <dbReference type="EMBL" id="KGB40778.1"/>
    </source>
</evidence>